<evidence type="ECO:0000259" key="3">
    <source>
        <dbReference type="PROSITE" id="PS50924"/>
    </source>
</evidence>
<feature type="transmembrane region" description="Helical" evidence="2">
    <location>
        <begin position="152"/>
        <end position="178"/>
    </location>
</feature>
<feature type="transmembrane region" description="Helical" evidence="2">
    <location>
        <begin position="91"/>
        <end position="112"/>
    </location>
</feature>
<feature type="transmembrane region" description="Helical" evidence="2">
    <location>
        <begin position="20"/>
        <end position="38"/>
    </location>
</feature>
<feature type="transmembrane region" description="Helical" evidence="2">
    <location>
        <begin position="119"/>
        <end position="140"/>
    </location>
</feature>
<evidence type="ECO:0000256" key="1">
    <source>
        <dbReference type="SAM" id="MobiDB-lite"/>
    </source>
</evidence>
<keyword evidence="2" id="KW-0472">Membrane</keyword>
<proteinExistence type="predicted"/>
<dbReference type="PROSITE" id="PS50924">
    <property type="entry name" value="MHYT"/>
    <property type="match status" value="1"/>
</dbReference>
<evidence type="ECO:0000313" key="4">
    <source>
        <dbReference type="EMBL" id="OJJ37175.1"/>
    </source>
</evidence>
<dbReference type="EMBL" id="KV878211">
    <property type="protein sequence ID" value="OJJ37175.1"/>
    <property type="molecule type" value="Genomic_DNA"/>
</dbReference>
<feature type="region of interest" description="Disordered" evidence="1">
    <location>
        <begin position="685"/>
        <end position="706"/>
    </location>
</feature>
<dbReference type="InterPro" id="IPR005330">
    <property type="entry name" value="MHYT_dom"/>
</dbReference>
<dbReference type="PANTHER" id="PTHR35152">
    <property type="entry name" value="DOMAIN SIGNALLING PROTEIN, PUTATIVE (AFU_ORTHOLOGUE AFUA_5G11310)-RELATED"/>
    <property type="match status" value="1"/>
</dbReference>
<dbReference type="OrthoDB" id="264015at2759"/>
<dbReference type="Pfam" id="PF03707">
    <property type="entry name" value="MHYT"/>
    <property type="match status" value="2"/>
</dbReference>
<gene>
    <name evidence="4" type="ORF">ASPWEDRAFT_442534</name>
</gene>
<dbReference type="STRING" id="1073089.A0A1L9RQD8"/>
<dbReference type="RefSeq" id="XP_040690851.1">
    <property type="nucleotide sequence ID" value="XM_040836214.1"/>
</dbReference>
<evidence type="ECO:0000313" key="5">
    <source>
        <dbReference type="Proteomes" id="UP000184383"/>
    </source>
</evidence>
<dbReference type="Proteomes" id="UP000184383">
    <property type="component" value="Unassembled WGS sequence"/>
</dbReference>
<sequence>MVDTHSPEAMIAVSYLPGYIFLSYVISMMGCTTTLELLHRRTSMAGLLNWYLLLTSSIAMGGIGIWCMHFIGNRAVILGDGDPHIQIYYSMAFTGISFALPVCVLLIAFYAVGVEEKAGYIRILMGGILTGSAVCGMHYVGQLGIANYKCSYHVGSVVGSAIIAIFASTSALGIFFRWRATWTDVWWRRGICGCLLAVAVSGMHWTATAGTSYREHDETIRHGTPLSRSQTVIICAVLSCASCVFLSACAIVAGGNRRKSTIRARQLVLSCAFFDPAGRIMVTPQAVLPSRKIVERYVGKTFKDDDLTRTHPAFLWAFRASRNWKLVKDLVPFMKNRLEFEEVVVQRHALTQGVGVDKDTELQETNFDTLFKQLFCTTAQELSDELRQPLQDLGMLYDDVLTTTASISRLSRAIGNSLPRKGQLLFTVRQLNKQEAARFAASGFRFATIEHVTSPLSRRIHVPSTALGTHLRDMRDYATTSRNFEQGVHLISFVMRPTIHDHFEVLTAKGVGNPLPSSTLAIKRLRIPHLKFLSHLDGWTISACLEWLISDTARAYHDVEELREQLVQAMIELTKSFPPDIRPMARFSARPLIAPCRGSRLSDEQNCILLPFCVVGSLDTQTPTPDFAFTPFRLFRVQQQVNDGVSDRDGFSKELSQELFYTNIRSTSLTESDLTQSARSMLRLLPSRKQLPSDGPPTASQSRESLVDTSSINEIMVRREVKVDVAKFEETATQSSLGTLSSRTTVVAGEMTATTYVDELYSLCYAPSIRLRPDTMFSHVSGVV</sequence>
<keyword evidence="2" id="KW-0812">Transmembrane</keyword>
<feature type="transmembrane region" description="Helical" evidence="2">
    <location>
        <begin position="231"/>
        <end position="255"/>
    </location>
</feature>
<dbReference type="PANTHER" id="PTHR35152:SF1">
    <property type="entry name" value="DOMAIN SIGNALLING PROTEIN, PUTATIVE (AFU_ORTHOLOGUE AFUA_5G11310)-RELATED"/>
    <property type="match status" value="1"/>
</dbReference>
<organism evidence="4 5">
    <name type="scientific">Aspergillus wentii DTO 134E9</name>
    <dbReference type="NCBI Taxonomy" id="1073089"/>
    <lineage>
        <taxon>Eukaryota</taxon>
        <taxon>Fungi</taxon>
        <taxon>Dikarya</taxon>
        <taxon>Ascomycota</taxon>
        <taxon>Pezizomycotina</taxon>
        <taxon>Eurotiomycetes</taxon>
        <taxon>Eurotiomycetidae</taxon>
        <taxon>Eurotiales</taxon>
        <taxon>Aspergillaceae</taxon>
        <taxon>Aspergillus</taxon>
        <taxon>Aspergillus subgen. Cremei</taxon>
    </lineage>
</organism>
<dbReference type="AlphaFoldDB" id="A0A1L9RQD8"/>
<keyword evidence="2" id="KW-1133">Transmembrane helix</keyword>
<name>A0A1L9RQD8_ASPWE</name>
<feature type="transmembrane region" description="Helical" evidence="2">
    <location>
        <begin position="190"/>
        <end position="211"/>
    </location>
</feature>
<feature type="transmembrane region" description="Helical" evidence="2">
    <location>
        <begin position="50"/>
        <end position="71"/>
    </location>
</feature>
<reference evidence="5" key="1">
    <citation type="journal article" date="2017" name="Genome Biol.">
        <title>Comparative genomics reveals high biological diversity and specific adaptations in the industrially and medically important fungal genus Aspergillus.</title>
        <authorList>
            <person name="de Vries R.P."/>
            <person name="Riley R."/>
            <person name="Wiebenga A."/>
            <person name="Aguilar-Osorio G."/>
            <person name="Amillis S."/>
            <person name="Uchima C.A."/>
            <person name="Anderluh G."/>
            <person name="Asadollahi M."/>
            <person name="Askin M."/>
            <person name="Barry K."/>
            <person name="Battaglia E."/>
            <person name="Bayram O."/>
            <person name="Benocci T."/>
            <person name="Braus-Stromeyer S.A."/>
            <person name="Caldana C."/>
            <person name="Canovas D."/>
            <person name="Cerqueira G.C."/>
            <person name="Chen F."/>
            <person name="Chen W."/>
            <person name="Choi C."/>
            <person name="Clum A."/>
            <person name="Dos Santos R.A."/>
            <person name="Damasio A.R."/>
            <person name="Diallinas G."/>
            <person name="Emri T."/>
            <person name="Fekete E."/>
            <person name="Flipphi M."/>
            <person name="Freyberg S."/>
            <person name="Gallo A."/>
            <person name="Gournas C."/>
            <person name="Habgood R."/>
            <person name="Hainaut M."/>
            <person name="Harispe M.L."/>
            <person name="Henrissat B."/>
            <person name="Hilden K.S."/>
            <person name="Hope R."/>
            <person name="Hossain A."/>
            <person name="Karabika E."/>
            <person name="Karaffa L."/>
            <person name="Karanyi Z."/>
            <person name="Krasevec N."/>
            <person name="Kuo A."/>
            <person name="Kusch H."/>
            <person name="LaButti K."/>
            <person name="Lagendijk E.L."/>
            <person name="Lapidus A."/>
            <person name="Levasseur A."/>
            <person name="Lindquist E."/>
            <person name="Lipzen A."/>
            <person name="Logrieco A.F."/>
            <person name="MacCabe A."/>
            <person name="Maekelae M.R."/>
            <person name="Malavazi I."/>
            <person name="Melin P."/>
            <person name="Meyer V."/>
            <person name="Mielnichuk N."/>
            <person name="Miskei M."/>
            <person name="Molnar A.P."/>
            <person name="Mule G."/>
            <person name="Ngan C.Y."/>
            <person name="Orejas M."/>
            <person name="Orosz E."/>
            <person name="Ouedraogo J.P."/>
            <person name="Overkamp K.M."/>
            <person name="Park H.-S."/>
            <person name="Perrone G."/>
            <person name="Piumi F."/>
            <person name="Punt P.J."/>
            <person name="Ram A.F."/>
            <person name="Ramon A."/>
            <person name="Rauscher S."/>
            <person name="Record E."/>
            <person name="Riano-Pachon D.M."/>
            <person name="Robert V."/>
            <person name="Roehrig J."/>
            <person name="Ruller R."/>
            <person name="Salamov A."/>
            <person name="Salih N.S."/>
            <person name="Samson R.A."/>
            <person name="Sandor E."/>
            <person name="Sanguinetti M."/>
            <person name="Schuetze T."/>
            <person name="Sepcic K."/>
            <person name="Shelest E."/>
            <person name="Sherlock G."/>
            <person name="Sophianopoulou V."/>
            <person name="Squina F.M."/>
            <person name="Sun H."/>
            <person name="Susca A."/>
            <person name="Todd R.B."/>
            <person name="Tsang A."/>
            <person name="Unkles S.E."/>
            <person name="van de Wiele N."/>
            <person name="van Rossen-Uffink D."/>
            <person name="Oliveira J.V."/>
            <person name="Vesth T.C."/>
            <person name="Visser J."/>
            <person name="Yu J.-H."/>
            <person name="Zhou M."/>
            <person name="Andersen M.R."/>
            <person name="Archer D.B."/>
            <person name="Baker S.E."/>
            <person name="Benoit I."/>
            <person name="Brakhage A.A."/>
            <person name="Braus G.H."/>
            <person name="Fischer R."/>
            <person name="Frisvad J.C."/>
            <person name="Goldman G.H."/>
            <person name="Houbraken J."/>
            <person name="Oakley B."/>
            <person name="Pocsi I."/>
            <person name="Scazzocchio C."/>
            <person name="Seiboth B."/>
            <person name="vanKuyk P.A."/>
            <person name="Wortman J."/>
            <person name="Dyer P.S."/>
            <person name="Grigoriev I.V."/>
        </authorList>
    </citation>
    <scope>NUCLEOTIDE SEQUENCE [LARGE SCALE GENOMIC DNA]</scope>
    <source>
        <strain evidence="5">DTO 134E9</strain>
    </source>
</reference>
<dbReference type="GeneID" id="63752062"/>
<feature type="domain" description="MHYT" evidence="3">
    <location>
        <begin position="15"/>
        <end position="214"/>
    </location>
</feature>
<dbReference type="VEuPathDB" id="FungiDB:ASPWEDRAFT_442534"/>
<accession>A0A1L9RQD8</accession>
<evidence type="ECO:0000256" key="2">
    <source>
        <dbReference type="SAM" id="Phobius"/>
    </source>
</evidence>
<protein>
    <recommendedName>
        <fullName evidence="3">MHYT domain-containing protein</fullName>
    </recommendedName>
</protein>
<keyword evidence="5" id="KW-1185">Reference proteome</keyword>